<comment type="caution">
    <text evidence="9">The sequence shown here is derived from an EMBL/GenBank/DDBJ whole genome shotgun (WGS) entry which is preliminary data.</text>
</comment>
<keyword evidence="4 6" id="KW-0472">Membrane</keyword>
<feature type="transmembrane region" description="Helical" evidence="6">
    <location>
        <begin position="87"/>
        <end position="106"/>
    </location>
</feature>
<dbReference type="GO" id="GO:0012505">
    <property type="term" value="C:endomembrane system"/>
    <property type="evidence" value="ECO:0007669"/>
    <property type="project" value="UniProtKB-SubCell"/>
</dbReference>
<evidence type="ECO:0000256" key="6">
    <source>
        <dbReference type="SAM" id="Phobius"/>
    </source>
</evidence>
<feature type="transmembrane region" description="Helical" evidence="6">
    <location>
        <begin position="279"/>
        <end position="300"/>
    </location>
</feature>
<dbReference type="GO" id="GO:0042773">
    <property type="term" value="P:ATP synthesis coupled electron transport"/>
    <property type="evidence" value="ECO:0007669"/>
    <property type="project" value="InterPro"/>
</dbReference>
<feature type="transmembrane region" description="Helical" evidence="6">
    <location>
        <begin position="606"/>
        <end position="627"/>
    </location>
</feature>
<gene>
    <name evidence="9" type="primary">nuoL</name>
    <name evidence="9" type="ORF">N5C10_03925</name>
</gene>
<evidence type="ECO:0000259" key="8">
    <source>
        <dbReference type="Pfam" id="PF00662"/>
    </source>
</evidence>
<dbReference type="Pfam" id="PF00662">
    <property type="entry name" value="Proton_antipo_N"/>
    <property type="match status" value="1"/>
</dbReference>
<dbReference type="PANTHER" id="PTHR42829">
    <property type="entry name" value="NADH-UBIQUINONE OXIDOREDUCTASE CHAIN 5"/>
    <property type="match status" value="1"/>
</dbReference>
<proteinExistence type="predicted"/>
<dbReference type="Gene3D" id="1.20.5.2700">
    <property type="match status" value="1"/>
</dbReference>
<feature type="domain" description="NADH-Ubiquinone oxidoreductase (complex I) chain 5 N-terminal" evidence="8">
    <location>
        <begin position="67"/>
        <end position="117"/>
    </location>
</feature>
<feature type="transmembrane region" description="Helical" evidence="6">
    <location>
        <begin position="456"/>
        <end position="476"/>
    </location>
</feature>
<protein>
    <submittedName>
        <fullName evidence="9">NADH-quinone oxidoreductase subunit L</fullName>
    </submittedName>
</protein>
<feature type="transmembrane region" description="Helical" evidence="6">
    <location>
        <begin position="138"/>
        <end position="158"/>
    </location>
</feature>
<name>A0AA42MRZ4_ACIJO</name>
<dbReference type="EMBL" id="JAOCBE010000001">
    <property type="protein sequence ID" value="MDH0968454.1"/>
    <property type="molecule type" value="Genomic_DNA"/>
</dbReference>
<keyword evidence="2 5" id="KW-0812">Transmembrane</keyword>
<evidence type="ECO:0000313" key="10">
    <source>
        <dbReference type="Proteomes" id="UP001159915"/>
    </source>
</evidence>
<dbReference type="InterPro" id="IPR001750">
    <property type="entry name" value="ND/Mrp_TM"/>
</dbReference>
<dbReference type="PRINTS" id="PR01434">
    <property type="entry name" value="NADHDHGNASE5"/>
</dbReference>
<evidence type="ECO:0000256" key="2">
    <source>
        <dbReference type="ARBA" id="ARBA00022692"/>
    </source>
</evidence>
<dbReference type="AlphaFoldDB" id="A0AA42MRZ4"/>
<dbReference type="GO" id="GO:0003954">
    <property type="term" value="F:NADH dehydrogenase activity"/>
    <property type="evidence" value="ECO:0007669"/>
    <property type="project" value="TreeGrafter"/>
</dbReference>
<dbReference type="Proteomes" id="UP001159915">
    <property type="component" value="Unassembled WGS sequence"/>
</dbReference>
<dbReference type="GO" id="GO:0015990">
    <property type="term" value="P:electron transport coupled proton transport"/>
    <property type="evidence" value="ECO:0007669"/>
    <property type="project" value="TreeGrafter"/>
</dbReference>
<feature type="transmembrane region" description="Helical" evidence="6">
    <location>
        <begin position="418"/>
        <end position="444"/>
    </location>
</feature>
<feature type="transmembrane region" description="Helical" evidence="6">
    <location>
        <begin position="307"/>
        <end position="325"/>
    </location>
</feature>
<dbReference type="InterPro" id="IPR018393">
    <property type="entry name" value="NADHpl_OxRdtase_5_subgr"/>
</dbReference>
<dbReference type="PRINTS" id="PR01435">
    <property type="entry name" value="NPOXDRDTASE5"/>
</dbReference>
<dbReference type="NCBIfam" id="TIGR01974">
    <property type="entry name" value="NDH_I_L"/>
    <property type="match status" value="1"/>
</dbReference>
<feature type="transmembrane region" description="Helical" evidence="6">
    <location>
        <begin position="209"/>
        <end position="228"/>
    </location>
</feature>
<feature type="transmembrane region" description="Helical" evidence="6">
    <location>
        <begin position="29"/>
        <end position="52"/>
    </location>
</feature>
<dbReference type="InterPro" id="IPR003945">
    <property type="entry name" value="NU5C-like"/>
</dbReference>
<sequence length="629" mass="67784">MSFLYLTVLFPLIGFVLLAAGRNKLPENVAAIIGVGAVGLSALVALIAGLDFVNNGKVTYVQHLWTWFNVGNLSPGISLHLDGLSLLMMGMVTGVGFLIHIFASWYMRGEEDFARFFSYFNLFVASMLLLVLGDNLALLFLGWEGVGLCSYLLIGYYYQNPANGFAAIKAFTVTRVGDVFLLIALFLIYQQFGTLNIAEVVAAAPTVMTQSSSLTIWTALMLFLGAAGKSAQIPLQTWLADAMAGPTPVSALIHAATMVTAGVYLCCRMYTVFEMAPEVMMFISITGAVTLLVAGFAALVQTDIKRILAYSTMSQLGYMFMAVGAEAYQAGLFHMLTHAFFKALLFLSSGAVILAYHHEQNIFKMGGLFYKNKFLFACFAIGGGALAAIPYFTVGFFSKDAILGAVWVQGESIAVYNSLYWVGVAGAFLTSIYTFRLIWVVFFGKENTPYHAIKGITFWGPLAILAVLSTFIGAVLKAPVESILNAAKIPAFVIPEALEHGMHSAEYTAVGIALVGLVIGVVLFAFAYGAVKGFAKTSLGAGLANICRNALGFDALYDIVFVKPYLLIAKILGRDPIDRLWLVLPALVKGGHSFTSSRQTGSLRDYASSMALGIFVLLMVLIVTQIVGK</sequence>
<dbReference type="Pfam" id="PF00361">
    <property type="entry name" value="Proton_antipo_M"/>
    <property type="match status" value="1"/>
</dbReference>
<dbReference type="GO" id="GO:0008137">
    <property type="term" value="F:NADH dehydrogenase (ubiquinone) activity"/>
    <property type="evidence" value="ECO:0007669"/>
    <property type="project" value="InterPro"/>
</dbReference>
<feature type="transmembrane region" description="Helical" evidence="6">
    <location>
        <begin position="374"/>
        <end position="398"/>
    </location>
</feature>
<feature type="transmembrane region" description="Helical" evidence="6">
    <location>
        <begin position="249"/>
        <end position="273"/>
    </location>
</feature>
<keyword evidence="3 6" id="KW-1133">Transmembrane helix</keyword>
<dbReference type="RefSeq" id="WP_279669747.1">
    <property type="nucleotide sequence ID" value="NZ_JAOCBE010000001.1"/>
</dbReference>
<evidence type="ECO:0000256" key="4">
    <source>
        <dbReference type="ARBA" id="ARBA00023136"/>
    </source>
</evidence>
<comment type="subcellular location">
    <subcellularLocation>
        <location evidence="1">Endomembrane system</location>
        <topology evidence="1">Multi-pass membrane protein</topology>
    </subcellularLocation>
    <subcellularLocation>
        <location evidence="5">Membrane</location>
        <topology evidence="5">Multi-pass membrane protein</topology>
    </subcellularLocation>
</comment>
<feature type="transmembrane region" description="Helical" evidence="6">
    <location>
        <begin position="113"/>
        <end position="132"/>
    </location>
</feature>
<organism evidence="9 10">
    <name type="scientific">Acinetobacter johnsonii</name>
    <dbReference type="NCBI Taxonomy" id="40214"/>
    <lineage>
        <taxon>Bacteria</taxon>
        <taxon>Pseudomonadati</taxon>
        <taxon>Pseudomonadota</taxon>
        <taxon>Gammaproteobacteria</taxon>
        <taxon>Moraxellales</taxon>
        <taxon>Moraxellaceae</taxon>
        <taxon>Acinetobacter</taxon>
    </lineage>
</organism>
<feature type="transmembrane region" description="Helical" evidence="6">
    <location>
        <begin position="331"/>
        <end position="354"/>
    </location>
</feature>
<reference evidence="9" key="1">
    <citation type="submission" date="2022-09" db="EMBL/GenBank/DDBJ databases">
        <title>Intensive care unit water sources are persistently colonized with multi-drug resistant bacteria and are the site of extensive horizontal gene transfer of antibiotic resistance genes.</title>
        <authorList>
            <person name="Diorio-Toth L."/>
        </authorList>
    </citation>
    <scope>NUCLEOTIDE SEQUENCE</scope>
    <source>
        <strain evidence="9">GD03920</strain>
    </source>
</reference>
<evidence type="ECO:0000256" key="3">
    <source>
        <dbReference type="ARBA" id="ARBA00022989"/>
    </source>
</evidence>
<dbReference type="InterPro" id="IPR001516">
    <property type="entry name" value="Proton_antipo_N"/>
</dbReference>
<dbReference type="GO" id="GO:0016020">
    <property type="term" value="C:membrane"/>
    <property type="evidence" value="ECO:0007669"/>
    <property type="project" value="UniProtKB-SubCell"/>
</dbReference>
<evidence type="ECO:0000259" key="7">
    <source>
        <dbReference type="Pfam" id="PF00361"/>
    </source>
</evidence>
<accession>A0AA42MRZ4</accession>
<evidence type="ECO:0000256" key="1">
    <source>
        <dbReference type="ARBA" id="ARBA00004127"/>
    </source>
</evidence>
<feature type="domain" description="NADH:quinone oxidoreductase/Mrp antiporter transmembrane" evidence="7">
    <location>
        <begin position="134"/>
        <end position="412"/>
    </location>
</feature>
<evidence type="ECO:0000313" key="9">
    <source>
        <dbReference type="EMBL" id="MDH0968454.1"/>
    </source>
</evidence>
<feature type="transmembrane region" description="Helical" evidence="6">
    <location>
        <begin position="507"/>
        <end position="531"/>
    </location>
</feature>
<evidence type="ECO:0000256" key="5">
    <source>
        <dbReference type="RuleBase" id="RU000320"/>
    </source>
</evidence>
<dbReference type="PANTHER" id="PTHR42829:SF2">
    <property type="entry name" value="NADH-UBIQUINONE OXIDOREDUCTASE CHAIN 5"/>
    <property type="match status" value="1"/>
</dbReference>
<dbReference type="NCBIfam" id="NF005141">
    <property type="entry name" value="PRK06590.1"/>
    <property type="match status" value="1"/>
</dbReference>